<dbReference type="OrthoDB" id="408373at2759"/>
<dbReference type="Gene3D" id="3.40.50.1820">
    <property type="entry name" value="alpha/beta hydrolase"/>
    <property type="match status" value="1"/>
</dbReference>
<dbReference type="AlphaFoldDB" id="A0A8H3ENN7"/>
<proteinExistence type="predicted"/>
<accession>A0A8H3ENN7</accession>
<dbReference type="SUPFAM" id="SSF53474">
    <property type="entry name" value="alpha/beta-Hydrolases"/>
    <property type="match status" value="1"/>
</dbReference>
<evidence type="ECO:0000313" key="2">
    <source>
        <dbReference type="Proteomes" id="UP000664203"/>
    </source>
</evidence>
<dbReference type="Proteomes" id="UP000664203">
    <property type="component" value="Unassembled WGS sequence"/>
</dbReference>
<gene>
    <name evidence="1" type="ORF">ALECFALPRED_003842</name>
</gene>
<comment type="caution">
    <text evidence="1">The sequence shown here is derived from an EMBL/GenBank/DDBJ whole genome shotgun (WGS) entry which is preliminary data.</text>
</comment>
<dbReference type="InterPro" id="IPR029058">
    <property type="entry name" value="AB_hydrolase_fold"/>
</dbReference>
<protein>
    <submittedName>
        <fullName evidence="1">Uncharacterized protein</fullName>
    </submittedName>
</protein>
<sequence>MTAKELAILPHYYVMPLELGMRDTVAQGMTGEETEQMREKSPRWFPEPELDIYRDIDIFAGKKVEVPLFYVTGTKGWLIYQHPGSIDKMKDACTDFRGMKWVEDAGHWVQRKKPETVVERILEICGQAVRAKRHWINAFESLCNWKQLII</sequence>
<dbReference type="EMBL" id="CAJPDR010000024">
    <property type="protein sequence ID" value="CAF9907738.1"/>
    <property type="molecule type" value="Genomic_DNA"/>
</dbReference>
<keyword evidence="2" id="KW-1185">Reference proteome</keyword>
<name>A0A8H3ENN7_9LECA</name>
<reference evidence="1" key="1">
    <citation type="submission" date="2021-03" db="EMBL/GenBank/DDBJ databases">
        <authorList>
            <person name="Tagirdzhanova G."/>
        </authorList>
    </citation>
    <scope>NUCLEOTIDE SEQUENCE</scope>
</reference>
<evidence type="ECO:0000313" key="1">
    <source>
        <dbReference type="EMBL" id="CAF9907738.1"/>
    </source>
</evidence>
<organism evidence="1 2">
    <name type="scientific">Alectoria fallacina</name>
    <dbReference type="NCBI Taxonomy" id="1903189"/>
    <lineage>
        <taxon>Eukaryota</taxon>
        <taxon>Fungi</taxon>
        <taxon>Dikarya</taxon>
        <taxon>Ascomycota</taxon>
        <taxon>Pezizomycotina</taxon>
        <taxon>Lecanoromycetes</taxon>
        <taxon>OSLEUM clade</taxon>
        <taxon>Lecanoromycetidae</taxon>
        <taxon>Lecanorales</taxon>
        <taxon>Lecanorineae</taxon>
        <taxon>Parmeliaceae</taxon>
        <taxon>Alectoria</taxon>
    </lineage>
</organism>